<dbReference type="InterPro" id="IPR001763">
    <property type="entry name" value="Rhodanese-like_dom"/>
</dbReference>
<sequence length="222" mass="25061">MLSMVSAKIRIYEQFAELARVLGHAHRLELIEHVAQGERSVERLAQLTGLSFANASQHLQQLRRGGFVEARRDGKRVLYRLADGPILSLIAALRCYAERNRAEVGKIVEDYFDRLDQLEPVSREELVDRLQDGTAVVLDVRPEDEFALGHVPGALNIPLDELERRLTELPTDQEIVAYCRGAYCVLSFEAVAALRLKGFRVRRLEEGFPEWKAAGLLVEARG</sequence>
<dbReference type="PROSITE" id="PS50987">
    <property type="entry name" value="HTH_ARSR_2"/>
    <property type="match status" value="1"/>
</dbReference>
<dbReference type="CDD" id="cd00090">
    <property type="entry name" value="HTH_ARSR"/>
    <property type="match status" value="1"/>
</dbReference>
<accession>A0A8J3E1L8</accession>
<dbReference type="InterPro" id="IPR036388">
    <property type="entry name" value="WH-like_DNA-bd_sf"/>
</dbReference>
<dbReference type="Gene3D" id="1.10.10.10">
    <property type="entry name" value="Winged helix-like DNA-binding domain superfamily/Winged helix DNA-binding domain"/>
    <property type="match status" value="1"/>
</dbReference>
<reference evidence="3" key="2">
    <citation type="submission" date="2020-09" db="EMBL/GenBank/DDBJ databases">
        <authorList>
            <person name="Sun Q."/>
            <person name="Zhou Y."/>
        </authorList>
    </citation>
    <scope>NUCLEOTIDE SEQUENCE</scope>
    <source>
        <strain evidence="3">CGMCC 1.15725</strain>
    </source>
</reference>
<dbReference type="FunFam" id="3.40.250.10:FF:000039">
    <property type="entry name" value="ArsR family transcriptional regulator"/>
    <property type="match status" value="1"/>
</dbReference>
<dbReference type="SMART" id="SM00450">
    <property type="entry name" value="RHOD"/>
    <property type="match status" value="1"/>
</dbReference>
<dbReference type="PANTHER" id="PTHR43031">
    <property type="entry name" value="FAD-DEPENDENT OXIDOREDUCTASE"/>
    <property type="match status" value="1"/>
</dbReference>
<proteinExistence type="predicted"/>
<dbReference type="Pfam" id="PF00581">
    <property type="entry name" value="Rhodanese"/>
    <property type="match status" value="1"/>
</dbReference>
<protein>
    <submittedName>
        <fullName evidence="3">ArsR family transcriptional regulator</fullName>
    </submittedName>
</protein>
<dbReference type="Pfam" id="PF12840">
    <property type="entry name" value="HTH_20"/>
    <property type="match status" value="1"/>
</dbReference>
<dbReference type="InterPro" id="IPR011991">
    <property type="entry name" value="ArsR-like_HTH"/>
</dbReference>
<feature type="domain" description="HTH arsR-type" evidence="2">
    <location>
        <begin position="7"/>
        <end position="101"/>
    </location>
</feature>
<gene>
    <name evidence="3" type="ORF">GCM10011611_05870</name>
</gene>
<dbReference type="CDD" id="cd00158">
    <property type="entry name" value="RHOD"/>
    <property type="match status" value="1"/>
</dbReference>
<dbReference type="SUPFAM" id="SSF52821">
    <property type="entry name" value="Rhodanese/Cell cycle control phosphatase"/>
    <property type="match status" value="1"/>
</dbReference>
<organism evidence="3 4">
    <name type="scientific">Aliidongia dinghuensis</name>
    <dbReference type="NCBI Taxonomy" id="1867774"/>
    <lineage>
        <taxon>Bacteria</taxon>
        <taxon>Pseudomonadati</taxon>
        <taxon>Pseudomonadota</taxon>
        <taxon>Alphaproteobacteria</taxon>
        <taxon>Rhodospirillales</taxon>
        <taxon>Dongiaceae</taxon>
        <taxon>Aliidongia</taxon>
    </lineage>
</organism>
<dbReference type="AlphaFoldDB" id="A0A8J3E1L8"/>
<keyword evidence="4" id="KW-1185">Reference proteome</keyword>
<dbReference type="InterPro" id="IPR036390">
    <property type="entry name" value="WH_DNA-bd_sf"/>
</dbReference>
<dbReference type="PROSITE" id="PS00380">
    <property type="entry name" value="RHODANESE_1"/>
    <property type="match status" value="1"/>
</dbReference>
<dbReference type="InterPro" id="IPR036873">
    <property type="entry name" value="Rhodanese-like_dom_sf"/>
</dbReference>
<dbReference type="SUPFAM" id="SSF46785">
    <property type="entry name" value="Winged helix' DNA-binding domain"/>
    <property type="match status" value="1"/>
</dbReference>
<dbReference type="InterPro" id="IPR001845">
    <property type="entry name" value="HTH_ArsR_DNA-bd_dom"/>
</dbReference>
<dbReference type="Proteomes" id="UP000646365">
    <property type="component" value="Unassembled WGS sequence"/>
</dbReference>
<evidence type="ECO:0000259" key="1">
    <source>
        <dbReference type="PROSITE" id="PS50206"/>
    </source>
</evidence>
<dbReference type="InterPro" id="IPR050229">
    <property type="entry name" value="GlpE_sulfurtransferase"/>
</dbReference>
<dbReference type="InterPro" id="IPR001307">
    <property type="entry name" value="Thiosulphate_STrfase_CS"/>
</dbReference>
<dbReference type="GO" id="GO:0003700">
    <property type="term" value="F:DNA-binding transcription factor activity"/>
    <property type="evidence" value="ECO:0007669"/>
    <property type="project" value="InterPro"/>
</dbReference>
<name>A0A8J3E1L8_9PROT</name>
<reference evidence="3" key="1">
    <citation type="journal article" date="2014" name="Int. J. Syst. Evol. Microbiol.">
        <title>Complete genome sequence of Corynebacterium casei LMG S-19264T (=DSM 44701T), isolated from a smear-ripened cheese.</title>
        <authorList>
            <consortium name="US DOE Joint Genome Institute (JGI-PGF)"/>
            <person name="Walter F."/>
            <person name="Albersmeier A."/>
            <person name="Kalinowski J."/>
            <person name="Ruckert C."/>
        </authorList>
    </citation>
    <scope>NUCLEOTIDE SEQUENCE</scope>
    <source>
        <strain evidence="3">CGMCC 1.15725</strain>
    </source>
</reference>
<dbReference type="SMART" id="SM00418">
    <property type="entry name" value="HTH_ARSR"/>
    <property type="match status" value="1"/>
</dbReference>
<comment type="caution">
    <text evidence="3">The sequence shown here is derived from an EMBL/GenBank/DDBJ whole genome shotgun (WGS) entry which is preliminary data.</text>
</comment>
<dbReference type="PANTHER" id="PTHR43031:SF1">
    <property type="entry name" value="PYRIDINE NUCLEOTIDE-DISULPHIDE OXIDOREDUCTASE"/>
    <property type="match status" value="1"/>
</dbReference>
<evidence type="ECO:0000313" key="4">
    <source>
        <dbReference type="Proteomes" id="UP000646365"/>
    </source>
</evidence>
<evidence type="ECO:0000259" key="2">
    <source>
        <dbReference type="PROSITE" id="PS50987"/>
    </source>
</evidence>
<dbReference type="NCBIfam" id="NF033788">
    <property type="entry name" value="HTH_metalloreg"/>
    <property type="match status" value="1"/>
</dbReference>
<feature type="domain" description="Rhodanese" evidence="1">
    <location>
        <begin position="131"/>
        <end position="220"/>
    </location>
</feature>
<dbReference type="PRINTS" id="PR00778">
    <property type="entry name" value="HTHARSR"/>
</dbReference>
<dbReference type="Gene3D" id="3.40.250.10">
    <property type="entry name" value="Rhodanese-like domain"/>
    <property type="match status" value="1"/>
</dbReference>
<dbReference type="PROSITE" id="PS50206">
    <property type="entry name" value="RHODANESE_3"/>
    <property type="match status" value="1"/>
</dbReference>
<evidence type="ECO:0000313" key="3">
    <source>
        <dbReference type="EMBL" id="GGF03154.1"/>
    </source>
</evidence>
<dbReference type="EMBL" id="BMJQ01000001">
    <property type="protein sequence ID" value="GGF03154.1"/>
    <property type="molecule type" value="Genomic_DNA"/>
</dbReference>
<dbReference type="GO" id="GO:0004792">
    <property type="term" value="F:thiosulfate-cyanide sulfurtransferase activity"/>
    <property type="evidence" value="ECO:0007669"/>
    <property type="project" value="InterPro"/>
</dbReference>